<feature type="compositionally biased region" description="Basic and acidic residues" evidence="1">
    <location>
        <begin position="174"/>
        <end position="189"/>
    </location>
</feature>
<dbReference type="STRING" id="882083.SacmaDRAFT_5155"/>
<gene>
    <name evidence="2" type="ORF">SacmaDRAFT_5155</name>
</gene>
<proteinExistence type="predicted"/>
<feature type="region of interest" description="Disordered" evidence="1">
    <location>
        <begin position="152"/>
        <end position="257"/>
    </location>
</feature>
<dbReference type="HOGENOM" id="CLU_061970_0_0_11"/>
<feature type="compositionally biased region" description="Basic and acidic residues" evidence="1">
    <location>
        <begin position="240"/>
        <end position="251"/>
    </location>
</feature>
<dbReference type="Proteomes" id="UP000004926">
    <property type="component" value="Chromosome"/>
</dbReference>
<reference evidence="2 3" key="1">
    <citation type="journal article" date="2012" name="Stand. Genomic Sci.">
        <title>Genome sequence of the ocean sediment bacterium Saccharomonospora marina type strain (XMU15(T)).</title>
        <authorList>
            <person name="Klenk H.P."/>
            <person name="Lu M."/>
            <person name="Lucas S."/>
            <person name="Lapidus A."/>
            <person name="Copeland A."/>
            <person name="Pitluck S."/>
            <person name="Goodwin L.A."/>
            <person name="Han C."/>
            <person name="Tapia R."/>
            <person name="Brambilla E.M."/>
            <person name="Potter G."/>
            <person name="Land M."/>
            <person name="Ivanova N."/>
            <person name="Rohde M."/>
            <person name="Goker M."/>
            <person name="Detter J.C."/>
            <person name="Li W.J."/>
            <person name="Kyrpides N.C."/>
            <person name="Woyke T."/>
        </authorList>
    </citation>
    <scope>NUCLEOTIDE SEQUENCE [LARGE SCALE GENOMIC DNA]</scope>
    <source>
        <strain evidence="2 3">XMU15</strain>
    </source>
</reference>
<evidence type="ECO:0000256" key="1">
    <source>
        <dbReference type="SAM" id="MobiDB-lite"/>
    </source>
</evidence>
<accession>H5X463</accession>
<evidence type="ECO:0000313" key="2">
    <source>
        <dbReference type="EMBL" id="EHR53321.1"/>
    </source>
</evidence>
<dbReference type="OrthoDB" id="3541690at2"/>
<organism evidence="2 3">
    <name type="scientific">Saccharomonospora marina XMU15</name>
    <dbReference type="NCBI Taxonomy" id="882083"/>
    <lineage>
        <taxon>Bacteria</taxon>
        <taxon>Bacillati</taxon>
        <taxon>Actinomycetota</taxon>
        <taxon>Actinomycetes</taxon>
        <taxon>Pseudonocardiales</taxon>
        <taxon>Pseudonocardiaceae</taxon>
        <taxon>Saccharomonospora</taxon>
    </lineage>
</organism>
<protein>
    <submittedName>
        <fullName evidence="2">Uncharacterized protein</fullName>
    </submittedName>
</protein>
<keyword evidence="3" id="KW-1185">Reference proteome</keyword>
<dbReference type="EMBL" id="CM001439">
    <property type="protein sequence ID" value="EHR53321.1"/>
    <property type="molecule type" value="Genomic_DNA"/>
</dbReference>
<evidence type="ECO:0000313" key="3">
    <source>
        <dbReference type="Proteomes" id="UP000004926"/>
    </source>
</evidence>
<name>H5X463_9PSEU</name>
<dbReference type="AlphaFoldDB" id="H5X463"/>
<sequence>MDFEAVADELYAARREEFTRLREERAARARADGDRDLAERIHQLRKPTSSAALVNHLVRSRPDDIEGLHRLGDALRDAHTDLAGDRLRELSRQRHDLVRELTQAAAGRVSEAVSREVTETLDAAVADPESARAVRRGRLVFALRPPDAFAGAWLPTAQQAGPAQRKPGKGKRRERGEQPDSRKGADTARQRRQRLKQAREAAAQARSARDTARKELRAAEREEAKARKRTAEAKQALAAADREVADAEQRVTELGSE</sequence>
<dbReference type="RefSeq" id="WP_009156697.1">
    <property type="nucleotide sequence ID" value="NZ_CM001439.1"/>
</dbReference>
<feature type="compositionally biased region" description="Basic and acidic residues" evidence="1">
    <location>
        <begin position="207"/>
        <end position="232"/>
    </location>
</feature>
<dbReference type="eggNOG" id="ENOG5032S7P">
    <property type="taxonomic scope" value="Bacteria"/>
</dbReference>